<accession>A0ABW6D3W2</accession>
<keyword evidence="2" id="KW-1185">Reference proteome</keyword>
<dbReference type="RefSeq" id="WP_377977339.1">
    <property type="nucleotide sequence ID" value="NZ_JBBKYA010000006.1"/>
</dbReference>
<reference evidence="1 2" key="1">
    <citation type="submission" date="2024-03" db="EMBL/GenBank/DDBJ databases">
        <title>Aquirufa genome sequencing.</title>
        <authorList>
            <person name="Pitt A."/>
            <person name="Hahn M.W."/>
        </authorList>
    </citation>
    <scope>NUCLEOTIDE SEQUENCE [LARGE SCALE GENOMIC DNA]</scope>
    <source>
        <strain evidence="1 2">PLAD-142S6K</strain>
    </source>
</reference>
<gene>
    <name evidence="1" type="ORF">SKC38_11740</name>
</gene>
<protein>
    <submittedName>
        <fullName evidence="1">Uncharacterized protein</fullName>
    </submittedName>
</protein>
<sequence>MKPNIFLHYWNNQGQTLSFQEVLSLDCDPMILATIQAELLEQLTSEILVEKLPNFDWSNLRMQEKWNSIAQTLLMQVQLPEQIWMDWIAALGGQIESTQPEVPSFADLLNAEVFFERPSDSLEDLPEEEEELSPEIEIEENNLQAVAWEDTAIEFPTQSTPDYFEVSNELPDLSELNPEENKPQSIQEMLADSTGEKVLDTIQVDDHSLKNMVANQMTSSLAESISLFQRLNFIQELFDGNAEQFSQFIEFIDFEASVSNWRNEVAGRYQFEESSASQELMLLIERKFS</sequence>
<evidence type="ECO:0000313" key="1">
    <source>
        <dbReference type="EMBL" id="MFD3276901.1"/>
    </source>
</evidence>
<dbReference type="Proteomes" id="UP001598114">
    <property type="component" value="Unassembled WGS sequence"/>
</dbReference>
<name>A0ABW6D3W2_9BACT</name>
<proteinExistence type="predicted"/>
<organism evidence="1 2">
    <name type="scientific">Aquirufa echingensis</name>
    <dbReference type="NCBI Taxonomy" id="3096516"/>
    <lineage>
        <taxon>Bacteria</taxon>
        <taxon>Pseudomonadati</taxon>
        <taxon>Bacteroidota</taxon>
        <taxon>Cytophagia</taxon>
        <taxon>Cytophagales</taxon>
        <taxon>Flectobacillaceae</taxon>
        <taxon>Aquirufa</taxon>
    </lineage>
</organism>
<dbReference type="EMBL" id="JBBKYA010000006">
    <property type="protein sequence ID" value="MFD3276901.1"/>
    <property type="molecule type" value="Genomic_DNA"/>
</dbReference>
<comment type="caution">
    <text evidence="1">The sequence shown here is derived from an EMBL/GenBank/DDBJ whole genome shotgun (WGS) entry which is preliminary data.</text>
</comment>
<evidence type="ECO:0000313" key="2">
    <source>
        <dbReference type="Proteomes" id="UP001598114"/>
    </source>
</evidence>